<proteinExistence type="predicted"/>
<protein>
    <submittedName>
        <fullName evidence="2">Protein containing YicC-like protein</fullName>
    </submittedName>
</protein>
<evidence type="ECO:0000259" key="1">
    <source>
        <dbReference type="Pfam" id="PF03755"/>
    </source>
</evidence>
<dbReference type="InterPro" id="IPR013527">
    <property type="entry name" value="YicC-like_N"/>
</dbReference>
<feature type="domain" description="Endoribonuclease YicC-like N-terminal" evidence="1">
    <location>
        <begin position="1"/>
        <end position="54"/>
    </location>
</feature>
<dbReference type="EMBL" id="AJWZ01001404">
    <property type="protein sequence ID" value="EKC73884.1"/>
    <property type="molecule type" value="Genomic_DNA"/>
</dbReference>
<comment type="caution">
    <text evidence="2">The sequence shown here is derived from an EMBL/GenBank/DDBJ whole genome shotgun (WGS) entry which is preliminary data.</text>
</comment>
<dbReference type="AlphaFoldDB" id="K1U1T7"/>
<dbReference type="Pfam" id="PF03755">
    <property type="entry name" value="YicC-like_N"/>
    <property type="match status" value="1"/>
</dbReference>
<feature type="non-terminal residue" evidence="2">
    <location>
        <position position="1"/>
    </location>
</feature>
<evidence type="ECO:0000313" key="2">
    <source>
        <dbReference type="EMBL" id="EKC73884.1"/>
    </source>
</evidence>
<accession>K1U1T7</accession>
<sequence>VTVNHQLVSGYINAFKEISEKYNVPNDVSTVSLSRFPDVFTVHKAPEDEDQITAVCSFSRKDCS</sequence>
<reference evidence="2" key="1">
    <citation type="journal article" date="2013" name="Environ. Microbiol.">
        <title>Microbiota from the distal guts of lean and obese adolescents exhibit partial functional redundancy besides clear differences in community structure.</title>
        <authorList>
            <person name="Ferrer M."/>
            <person name="Ruiz A."/>
            <person name="Lanza F."/>
            <person name="Haange S.B."/>
            <person name="Oberbach A."/>
            <person name="Till H."/>
            <person name="Bargiela R."/>
            <person name="Campoy C."/>
            <person name="Segura M.T."/>
            <person name="Richter M."/>
            <person name="von Bergen M."/>
            <person name="Seifert J."/>
            <person name="Suarez A."/>
        </authorList>
    </citation>
    <scope>NUCLEOTIDE SEQUENCE</scope>
</reference>
<gene>
    <name evidence="2" type="ORF">OBE_02158</name>
</gene>
<name>K1U1T7_9ZZZZ</name>
<organism evidence="2">
    <name type="scientific">human gut metagenome</name>
    <dbReference type="NCBI Taxonomy" id="408170"/>
    <lineage>
        <taxon>unclassified sequences</taxon>
        <taxon>metagenomes</taxon>
        <taxon>organismal metagenomes</taxon>
    </lineage>
</organism>